<dbReference type="NCBIfam" id="TIGR00589">
    <property type="entry name" value="ogt"/>
    <property type="match status" value="1"/>
</dbReference>
<comment type="similarity">
    <text evidence="2">Belongs to the MGMT family.</text>
</comment>
<evidence type="ECO:0000256" key="6">
    <source>
        <dbReference type="ARBA" id="ARBA00022679"/>
    </source>
</evidence>
<dbReference type="GeneID" id="66071635"/>
<evidence type="ECO:0000256" key="7">
    <source>
        <dbReference type="ARBA" id="ARBA00022763"/>
    </source>
</evidence>
<dbReference type="Pfam" id="PF01035">
    <property type="entry name" value="DNA_binding_1"/>
    <property type="match status" value="1"/>
</dbReference>
<keyword evidence="8" id="KW-0234">DNA repair</keyword>
<accession>A0A9P7ULX7</accession>
<evidence type="ECO:0000256" key="4">
    <source>
        <dbReference type="ARBA" id="ARBA00015377"/>
    </source>
</evidence>
<comment type="catalytic activity">
    <reaction evidence="1">
        <text>a 4-O-methyl-thymidine in DNA + L-cysteinyl-[protein] = a thymidine in DNA + S-methyl-L-cysteinyl-[protein]</text>
        <dbReference type="Rhea" id="RHEA:53428"/>
        <dbReference type="Rhea" id="RHEA-COMP:10131"/>
        <dbReference type="Rhea" id="RHEA-COMP:10132"/>
        <dbReference type="Rhea" id="RHEA-COMP:13555"/>
        <dbReference type="Rhea" id="RHEA-COMP:13556"/>
        <dbReference type="ChEBI" id="CHEBI:29950"/>
        <dbReference type="ChEBI" id="CHEBI:82612"/>
        <dbReference type="ChEBI" id="CHEBI:137386"/>
        <dbReference type="ChEBI" id="CHEBI:137387"/>
        <dbReference type="EC" id="2.1.1.63"/>
    </reaction>
</comment>
<evidence type="ECO:0000256" key="2">
    <source>
        <dbReference type="ARBA" id="ARBA00008711"/>
    </source>
</evidence>
<dbReference type="InterPro" id="IPR001497">
    <property type="entry name" value="MethylDNA_cys_MeTrfase_AS"/>
</dbReference>
<proteinExistence type="inferred from homology"/>
<evidence type="ECO:0000256" key="9">
    <source>
        <dbReference type="ARBA" id="ARBA00030795"/>
    </source>
</evidence>
<dbReference type="Proteomes" id="UP001049176">
    <property type="component" value="Chromosome 10"/>
</dbReference>
<protein>
    <recommendedName>
        <fullName evidence="4">Methylated-DNA--protein-cysteine methyltransferase</fullName>
        <ecNumber evidence="3">2.1.1.63</ecNumber>
    </recommendedName>
    <alternativeName>
        <fullName evidence="9">6-O-methylguanine-DNA methyltransferase</fullName>
    </alternativeName>
    <alternativeName>
        <fullName evidence="10">O-6-methylguanine-DNA-alkyltransferase</fullName>
    </alternativeName>
</protein>
<dbReference type="AlphaFoldDB" id="A0A9P7ULX7"/>
<evidence type="ECO:0000256" key="10">
    <source>
        <dbReference type="ARBA" id="ARBA00031621"/>
    </source>
</evidence>
<dbReference type="PANTHER" id="PTHR10815">
    <property type="entry name" value="METHYLATED-DNA--PROTEIN-CYSTEINE METHYLTRANSFERASE"/>
    <property type="match status" value="1"/>
</dbReference>
<dbReference type="KEGG" id="more:E1B28_002559"/>
<keyword evidence="5" id="KW-0489">Methyltransferase</keyword>
<dbReference type="RefSeq" id="XP_043003086.1">
    <property type="nucleotide sequence ID" value="XM_043159485.1"/>
</dbReference>
<dbReference type="InterPro" id="IPR014048">
    <property type="entry name" value="MethylDNA_cys_MeTrfase_DNA-bd"/>
</dbReference>
<dbReference type="PANTHER" id="PTHR10815:SF13">
    <property type="entry name" value="METHYLATED-DNA--PROTEIN-CYSTEINE METHYLTRANSFERASE"/>
    <property type="match status" value="1"/>
</dbReference>
<evidence type="ECO:0000256" key="8">
    <source>
        <dbReference type="ARBA" id="ARBA00023204"/>
    </source>
</evidence>
<dbReference type="PROSITE" id="PS00374">
    <property type="entry name" value="MGMT"/>
    <property type="match status" value="1"/>
</dbReference>
<keyword evidence="7" id="KW-0227">DNA damage</keyword>
<dbReference type="Gene3D" id="1.10.10.10">
    <property type="entry name" value="Winged helix-like DNA-binding domain superfamily/Winged helix DNA-binding domain"/>
    <property type="match status" value="1"/>
</dbReference>
<name>A0A9P7ULX7_9AGAR</name>
<dbReference type="EC" id="2.1.1.63" evidence="3"/>
<dbReference type="OrthoDB" id="1907495at2759"/>
<evidence type="ECO:0000256" key="3">
    <source>
        <dbReference type="ARBA" id="ARBA00011918"/>
    </source>
</evidence>
<reference evidence="13" key="1">
    <citation type="journal article" date="2021" name="Genome Biol. Evol.">
        <title>The assembled and annotated genome of the fairy-ring fungus Marasmius oreades.</title>
        <authorList>
            <person name="Hiltunen M."/>
            <person name="Ament-Velasquez S.L."/>
            <person name="Johannesson H."/>
        </authorList>
    </citation>
    <scope>NUCLEOTIDE SEQUENCE</scope>
    <source>
        <strain evidence="13">03SP1</strain>
    </source>
</reference>
<sequence>MPALRSSKLFVTKITIDSLQPEVILHGQTVKRPASPLNSLSSVDKAVHKDVPPDNTEMYYPKTGIERKAFQTKDGKAVPPHHWDVYDFTRTIPYGKVTTYKEVSRAVGGSPRSVGNALRSNPFAPYIPCHRVIASNLFASGYCGEWGANSKTGTQYFRKLDFLQKEGLSFSDKGILQDPDKALW</sequence>
<evidence type="ECO:0000259" key="12">
    <source>
        <dbReference type="Pfam" id="PF01035"/>
    </source>
</evidence>
<dbReference type="InterPro" id="IPR036217">
    <property type="entry name" value="MethylDNA_cys_MeTrfase_DNAb"/>
</dbReference>
<evidence type="ECO:0000256" key="1">
    <source>
        <dbReference type="ARBA" id="ARBA00001286"/>
    </source>
</evidence>
<comment type="caution">
    <text evidence="13">The sequence shown here is derived from an EMBL/GenBank/DDBJ whole genome shotgun (WGS) entry which is preliminary data.</text>
</comment>
<evidence type="ECO:0000313" key="14">
    <source>
        <dbReference type="Proteomes" id="UP001049176"/>
    </source>
</evidence>
<dbReference type="CDD" id="cd06445">
    <property type="entry name" value="ATase"/>
    <property type="match status" value="1"/>
</dbReference>
<keyword evidence="14" id="KW-1185">Reference proteome</keyword>
<dbReference type="EMBL" id="CM032190">
    <property type="protein sequence ID" value="KAG7086615.1"/>
    <property type="molecule type" value="Genomic_DNA"/>
</dbReference>
<evidence type="ECO:0000256" key="11">
    <source>
        <dbReference type="ARBA" id="ARBA00049348"/>
    </source>
</evidence>
<keyword evidence="6" id="KW-0808">Transferase</keyword>
<dbReference type="GO" id="GO:0032259">
    <property type="term" value="P:methylation"/>
    <property type="evidence" value="ECO:0007669"/>
    <property type="project" value="UniProtKB-KW"/>
</dbReference>
<gene>
    <name evidence="13" type="ORF">E1B28_002559</name>
</gene>
<comment type="catalytic activity">
    <reaction evidence="11">
        <text>a 6-O-methyl-2'-deoxyguanosine in DNA + L-cysteinyl-[protein] = S-methyl-L-cysteinyl-[protein] + a 2'-deoxyguanosine in DNA</text>
        <dbReference type="Rhea" id="RHEA:24000"/>
        <dbReference type="Rhea" id="RHEA-COMP:10131"/>
        <dbReference type="Rhea" id="RHEA-COMP:10132"/>
        <dbReference type="Rhea" id="RHEA-COMP:11367"/>
        <dbReference type="Rhea" id="RHEA-COMP:11368"/>
        <dbReference type="ChEBI" id="CHEBI:29950"/>
        <dbReference type="ChEBI" id="CHEBI:82612"/>
        <dbReference type="ChEBI" id="CHEBI:85445"/>
        <dbReference type="ChEBI" id="CHEBI:85448"/>
        <dbReference type="EC" id="2.1.1.63"/>
    </reaction>
</comment>
<feature type="domain" description="Methylated-DNA-[protein]-cysteine S-methyltransferase DNA binding" evidence="12">
    <location>
        <begin position="83"/>
        <end position="151"/>
    </location>
</feature>
<dbReference type="GO" id="GO:0003908">
    <property type="term" value="F:methylated-DNA-[protein]-cysteine S-methyltransferase activity"/>
    <property type="evidence" value="ECO:0007669"/>
    <property type="project" value="UniProtKB-EC"/>
</dbReference>
<dbReference type="InterPro" id="IPR036388">
    <property type="entry name" value="WH-like_DNA-bd_sf"/>
</dbReference>
<evidence type="ECO:0000256" key="5">
    <source>
        <dbReference type="ARBA" id="ARBA00022603"/>
    </source>
</evidence>
<evidence type="ECO:0000313" key="13">
    <source>
        <dbReference type="EMBL" id="KAG7086615.1"/>
    </source>
</evidence>
<organism evidence="13 14">
    <name type="scientific">Marasmius oreades</name>
    <name type="common">fairy-ring Marasmius</name>
    <dbReference type="NCBI Taxonomy" id="181124"/>
    <lineage>
        <taxon>Eukaryota</taxon>
        <taxon>Fungi</taxon>
        <taxon>Dikarya</taxon>
        <taxon>Basidiomycota</taxon>
        <taxon>Agaricomycotina</taxon>
        <taxon>Agaricomycetes</taxon>
        <taxon>Agaricomycetidae</taxon>
        <taxon>Agaricales</taxon>
        <taxon>Marasmiineae</taxon>
        <taxon>Marasmiaceae</taxon>
        <taxon>Marasmius</taxon>
    </lineage>
</organism>
<dbReference type="SUPFAM" id="SSF46767">
    <property type="entry name" value="Methylated DNA-protein cysteine methyltransferase, C-terminal domain"/>
    <property type="match status" value="1"/>
</dbReference>
<dbReference type="GO" id="GO:0006281">
    <property type="term" value="P:DNA repair"/>
    <property type="evidence" value="ECO:0007669"/>
    <property type="project" value="UniProtKB-KW"/>
</dbReference>